<dbReference type="EMBL" id="JALJOQ010000277">
    <property type="protein sequence ID" value="KAK9786271.1"/>
    <property type="molecule type" value="Genomic_DNA"/>
</dbReference>
<dbReference type="Proteomes" id="UP001465755">
    <property type="component" value="Unassembled WGS sequence"/>
</dbReference>
<proteinExistence type="predicted"/>
<feature type="region of interest" description="Disordered" evidence="1">
    <location>
        <begin position="188"/>
        <end position="222"/>
    </location>
</feature>
<accession>A0AAW1NP16</accession>
<organism evidence="2 3">
    <name type="scientific">Symbiochloris irregularis</name>
    <dbReference type="NCBI Taxonomy" id="706552"/>
    <lineage>
        <taxon>Eukaryota</taxon>
        <taxon>Viridiplantae</taxon>
        <taxon>Chlorophyta</taxon>
        <taxon>core chlorophytes</taxon>
        <taxon>Trebouxiophyceae</taxon>
        <taxon>Trebouxiales</taxon>
        <taxon>Trebouxiaceae</taxon>
        <taxon>Symbiochloris</taxon>
    </lineage>
</organism>
<evidence type="ECO:0008006" key="4">
    <source>
        <dbReference type="Google" id="ProtNLM"/>
    </source>
</evidence>
<dbReference type="AlphaFoldDB" id="A0AAW1NP16"/>
<gene>
    <name evidence="2" type="ORF">WJX73_000922</name>
</gene>
<evidence type="ECO:0000313" key="3">
    <source>
        <dbReference type="Proteomes" id="UP001465755"/>
    </source>
</evidence>
<protein>
    <recommendedName>
        <fullName evidence="4">BZIP domain-containing protein</fullName>
    </recommendedName>
</protein>
<reference evidence="2 3" key="1">
    <citation type="journal article" date="2024" name="Nat. Commun.">
        <title>Phylogenomics reveals the evolutionary origins of lichenization in chlorophyte algae.</title>
        <authorList>
            <person name="Puginier C."/>
            <person name="Libourel C."/>
            <person name="Otte J."/>
            <person name="Skaloud P."/>
            <person name="Haon M."/>
            <person name="Grisel S."/>
            <person name="Petersen M."/>
            <person name="Berrin J.G."/>
            <person name="Delaux P.M."/>
            <person name="Dal Grande F."/>
            <person name="Keller J."/>
        </authorList>
    </citation>
    <scope>NUCLEOTIDE SEQUENCE [LARGE SCALE GENOMIC DNA]</scope>
    <source>
        <strain evidence="2 3">SAG 2036</strain>
    </source>
</reference>
<name>A0AAW1NP16_9CHLO</name>
<sequence>MCVLRQSDQTPLPTSDLGPGSCFALLTAPTVQQLVMAYADVLLSSPASARGARQTGAEFFSLQEHCRDVDDFRTSCSGARGAGVGPQTHPAEIIPSIPEKVMLASGSGGCGLADLLELEFLQDLPPLLGGSDERAPATWDLPNMLPNKACDFPPTSQGGLCMEEAESGSPPLASSTCTDFEAGHCEEQEAAAAPDPCPEPDSAGRKRKGRPRLFNLPNTFTQAKPGDVVAHKRRRGAKPKYLFSTKEAAVAHRRHRNRETALSSYYRRKQHVDGLQSQRQELMKEQSALMRLLEAAKLPDFDSGCARQLLQQTQSGVQTLAAMKLASGDD</sequence>
<comment type="caution">
    <text evidence="2">The sequence shown here is derived from an EMBL/GenBank/DDBJ whole genome shotgun (WGS) entry which is preliminary data.</text>
</comment>
<evidence type="ECO:0000256" key="1">
    <source>
        <dbReference type="SAM" id="MobiDB-lite"/>
    </source>
</evidence>
<keyword evidence="3" id="KW-1185">Reference proteome</keyword>
<evidence type="ECO:0000313" key="2">
    <source>
        <dbReference type="EMBL" id="KAK9786271.1"/>
    </source>
</evidence>